<protein>
    <submittedName>
        <fullName evidence="3">Uncharacterized protein</fullName>
    </submittedName>
</protein>
<evidence type="ECO:0000313" key="3">
    <source>
        <dbReference type="WBParaSite" id="nRc.2.0.1.t08749-RA"/>
    </source>
</evidence>
<organism evidence="2 3">
    <name type="scientific">Romanomermis culicivorax</name>
    <name type="common">Nematode worm</name>
    <dbReference type="NCBI Taxonomy" id="13658"/>
    <lineage>
        <taxon>Eukaryota</taxon>
        <taxon>Metazoa</taxon>
        <taxon>Ecdysozoa</taxon>
        <taxon>Nematoda</taxon>
        <taxon>Enoplea</taxon>
        <taxon>Dorylaimia</taxon>
        <taxon>Mermithida</taxon>
        <taxon>Mermithoidea</taxon>
        <taxon>Mermithidae</taxon>
        <taxon>Romanomermis</taxon>
    </lineage>
</organism>
<evidence type="ECO:0000256" key="1">
    <source>
        <dbReference type="SAM" id="MobiDB-lite"/>
    </source>
</evidence>
<reference evidence="3" key="1">
    <citation type="submission" date="2022-11" db="UniProtKB">
        <authorList>
            <consortium name="WormBaseParasite"/>
        </authorList>
    </citation>
    <scope>IDENTIFICATION</scope>
</reference>
<proteinExistence type="predicted"/>
<keyword evidence="2" id="KW-1185">Reference proteome</keyword>
<accession>A0A915I5U2</accession>
<name>A0A915I5U2_ROMCU</name>
<sequence>MPGARIFKDNYIPSGFCLLYGDSVHNKMIPCSKVIDEKILKEGCLRMTRNVSGKYDKASCKFTSSNSGGSLGSTVKSTKPRNRGSQTIKPTSNSNMSSSLLGRSSSTTPKPFKSHHSLPIYVIKSRRLYSQAEDLASMSKDLKYVENYDRPIFVRMDDKCQLRYEGRYYRAFNGYCETIDGKAYFKANINRADCAINSFRNVRQNNDVYQECKRRWDDETTSIISNGKDYKVEFLDFLQQECLQIFIGPTSSSIEPRLTKCSSIAPGFSNDTESTCFRFSNSSTIRCLGRNKPSRANHLYGHQISRYSQKSQTRNMVLKCFFEYCDWCIA</sequence>
<dbReference type="AlphaFoldDB" id="A0A915I5U2"/>
<dbReference type="Proteomes" id="UP000887565">
    <property type="component" value="Unplaced"/>
</dbReference>
<feature type="region of interest" description="Disordered" evidence="1">
    <location>
        <begin position="64"/>
        <end position="113"/>
    </location>
</feature>
<feature type="compositionally biased region" description="Low complexity" evidence="1">
    <location>
        <begin position="92"/>
        <end position="106"/>
    </location>
</feature>
<dbReference type="WBParaSite" id="nRc.2.0.1.t08749-RA">
    <property type="protein sequence ID" value="nRc.2.0.1.t08749-RA"/>
    <property type="gene ID" value="nRc.2.0.1.g08749"/>
</dbReference>
<evidence type="ECO:0000313" key="2">
    <source>
        <dbReference type="Proteomes" id="UP000887565"/>
    </source>
</evidence>